<dbReference type="GO" id="GO:0005509">
    <property type="term" value="F:calcium ion binding"/>
    <property type="evidence" value="ECO:0007669"/>
    <property type="project" value="InterPro"/>
</dbReference>
<dbReference type="PROSITE" id="PS00022">
    <property type="entry name" value="EGF_1"/>
    <property type="match status" value="3"/>
</dbReference>
<feature type="compositionally biased region" description="Basic and acidic residues" evidence="17">
    <location>
        <begin position="4790"/>
        <end position="4803"/>
    </location>
</feature>
<feature type="repeat" description="LDL-receptor class B" evidence="16">
    <location>
        <begin position="3294"/>
        <end position="3336"/>
    </location>
</feature>
<dbReference type="PROSITE" id="PS50026">
    <property type="entry name" value="EGF_3"/>
    <property type="match status" value="4"/>
</dbReference>
<dbReference type="InterPro" id="IPR000742">
    <property type="entry name" value="EGF"/>
</dbReference>
<dbReference type="InterPro" id="IPR051221">
    <property type="entry name" value="LDLR-related"/>
</dbReference>
<keyword evidence="2" id="KW-1003">Cell membrane</keyword>
<keyword evidence="3 14" id="KW-0245">EGF-like domain</keyword>
<dbReference type="CDD" id="cd00054">
    <property type="entry name" value="EGF_CA"/>
    <property type="match status" value="1"/>
</dbReference>
<feature type="domain" description="EGF-like" evidence="19">
    <location>
        <begin position="4474"/>
        <end position="4510"/>
    </location>
</feature>
<dbReference type="InterPro" id="IPR011042">
    <property type="entry name" value="6-blade_b-propeller_TolB-like"/>
</dbReference>
<dbReference type="PANTHER" id="PTHR22722:SF5">
    <property type="entry name" value="LOW-DENSITY LIPOPROTEIN RECEPTOR-RELATED PROTEIN 1B"/>
    <property type="match status" value="1"/>
</dbReference>
<feature type="region of interest" description="Disordered" evidence="17">
    <location>
        <begin position="4748"/>
        <end position="4822"/>
    </location>
</feature>
<feature type="disulfide bond" evidence="14">
    <location>
        <begin position="4478"/>
        <end position="4488"/>
    </location>
</feature>
<feature type="repeat" description="LDL-receptor class B" evidence="16">
    <location>
        <begin position="2085"/>
        <end position="2127"/>
    </location>
</feature>
<gene>
    <name evidence="20" type="ORF">RRG08_016150</name>
</gene>
<evidence type="ECO:0000256" key="4">
    <source>
        <dbReference type="ARBA" id="ARBA00022583"/>
    </source>
</evidence>
<feature type="disulfide bond" evidence="15">
    <location>
        <begin position="3843"/>
        <end position="3855"/>
    </location>
</feature>
<name>A0AAE0Z2S1_9GAST</name>
<dbReference type="SUPFAM" id="SSF57424">
    <property type="entry name" value="LDL receptor-like module"/>
    <property type="match status" value="24"/>
</dbReference>
<feature type="disulfide bond" evidence="15">
    <location>
        <begin position="2752"/>
        <end position="2767"/>
    </location>
</feature>
<dbReference type="SMART" id="SM00192">
    <property type="entry name" value="LDLa"/>
    <property type="match status" value="31"/>
</dbReference>
<dbReference type="SMART" id="SM00181">
    <property type="entry name" value="EGF"/>
    <property type="match status" value="22"/>
</dbReference>
<dbReference type="InterPro" id="IPR036055">
    <property type="entry name" value="LDL_receptor-like_sf"/>
</dbReference>
<feature type="disulfide bond" evidence="15">
    <location>
        <begin position="1274"/>
        <end position="1289"/>
    </location>
</feature>
<evidence type="ECO:0000256" key="15">
    <source>
        <dbReference type="PROSITE-ProRule" id="PRU00124"/>
    </source>
</evidence>
<dbReference type="FunFam" id="4.10.400.10:FF:000034">
    <property type="entry name" value="Low-density lipoprotein receptor-related protein 2"/>
    <property type="match status" value="2"/>
</dbReference>
<feature type="disulfide bond" evidence="15">
    <location>
        <begin position="3588"/>
        <end position="3603"/>
    </location>
</feature>
<dbReference type="FunFam" id="2.120.10.30:FF:000241">
    <property type="entry name" value="Low-density lipoprotein receptor-related protein 6"/>
    <property type="match status" value="4"/>
</dbReference>
<feature type="repeat" description="LDL-receptor class B" evidence="16">
    <location>
        <begin position="3382"/>
        <end position="3424"/>
    </location>
</feature>
<feature type="disulfide bond" evidence="15">
    <location>
        <begin position="2867"/>
        <end position="2885"/>
    </location>
</feature>
<evidence type="ECO:0000256" key="11">
    <source>
        <dbReference type="ARBA" id="ARBA00023157"/>
    </source>
</evidence>
<dbReference type="SUPFAM" id="SSF63825">
    <property type="entry name" value="YWTD domain"/>
    <property type="match status" value="8"/>
</dbReference>
<dbReference type="CDD" id="cd00112">
    <property type="entry name" value="LDLa"/>
    <property type="match status" value="26"/>
</dbReference>
<dbReference type="Gene3D" id="4.10.400.10">
    <property type="entry name" value="Low-density Lipoprotein Receptor"/>
    <property type="match status" value="29"/>
</dbReference>
<feature type="repeat" description="LDL-receptor class B" evidence="16">
    <location>
        <begin position="1773"/>
        <end position="1815"/>
    </location>
</feature>
<dbReference type="GO" id="GO:0006897">
    <property type="term" value="P:endocytosis"/>
    <property type="evidence" value="ECO:0007669"/>
    <property type="project" value="UniProtKB-KW"/>
</dbReference>
<keyword evidence="21" id="KW-1185">Reference proteome</keyword>
<keyword evidence="6" id="KW-0732">Signal</keyword>
<feature type="repeat" description="LDL-receptor class B" evidence="16">
    <location>
        <begin position="1596"/>
        <end position="1640"/>
    </location>
</feature>
<dbReference type="InterPro" id="IPR002172">
    <property type="entry name" value="LDrepeatLR_classA_rpt"/>
</dbReference>
<feature type="disulfide bond" evidence="15">
    <location>
        <begin position="1002"/>
        <end position="1020"/>
    </location>
</feature>
<dbReference type="EMBL" id="JAWDGP010004851">
    <property type="protein sequence ID" value="KAK3761718.1"/>
    <property type="molecule type" value="Genomic_DNA"/>
</dbReference>
<evidence type="ECO:0000256" key="12">
    <source>
        <dbReference type="ARBA" id="ARBA00023170"/>
    </source>
</evidence>
<feature type="compositionally biased region" description="Basic residues" evidence="17">
    <location>
        <begin position="4871"/>
        <end position="4882"/>
    </location>
</feature>
<feature type="domain" description="EGF-like" evidence="19">
    <location>
        <begin position="4393"/>
        <end position="4426"/>
    </location>
</feature>
<organism evidence="20 21">
    <name type="scientific">Elysia crispata</name>
    <name type="common">lettuce slug</name>
    <dbReference type="NCBI Taxonomy" id="231223"/>
    <lineage>
        <taxon>Eukaryota</taxon>
        <taxon>Metazoa</taxon>
        <taxon>Spiralia</taxon>
        <taxon>Lophotrochozoa</taxon>
        <taxon>Mollusca</taxon>
        <taxon>Gastropoda</taxon>
        <taxon>Heterobranchia</taxon>
        <taxon>Euthyneura</taxon>
        <taxon>Panpulmonata</taxon>
        <taxon>Sacoglossa</taxon>
        <taxon>Placobranchoidea</taxon>
        <taxon>Plakobranchidae</taxon>
        <taxon>Elysia</taxon>
    </lineage>
</organism>
<feature type="disulfide bond" evidence="15">
    <location>
        <begin position="3743"/>
        <end position="3758"/>
    </location>
</feature>
<dbReference type="PANTHER" id="PTHR22722">
    <property type="entry name" value="LOW-DENSITY LIPOPROTEIN RECEPTOR-RELATED PROTEIN 2-RELATED"/>
    <property type="match status" value="1"/>
</dbReference>
<evidence type="ECO:0000256" key="8">
    <source>
        <dbReference type="ARBA" id="ARBA00022837"/>
    </source>
</evidence>
<feature type="disulfide bond" evidence="15">
    <location>
        <begin position="3850"/>
        <end position="3868"/>
    </location>
</feature>
<dbReference type="InterPro" id="IPR000152">
    <property type="entry name" value="EGF-type_Asp/Asn_hydroxyl_site"/>
</dbReference>
<evidence type="ECO:0000256" key="14">
    <source>
        <dbReference type="PROSITE-ProRule" id="PRU00076"/>
    </source>
</evidence>
<feature type="repeat" description="LDL-receptor class B" evidence="16">
    <location>
        <begin position="1861"/>
        <end position="1906"/>
    </location>
</feature>
<feature type="repeat" description="LDL-receptor class B" evidence="16">
    <location>
        <begin position="4208"/>
        <end position="4251"/>
    </location>
</feature>
<protein>
    <recommendedName>
        <fullName evidence="19">EGF-like domain-containing protein</fullName>
    </recommendedName>
</protein>
<feature type="disulfide bond" evidence="15">
    <location>
        <begin position="3763"/>
        <end position="3775"/>
    </location>
</feature>
<feature type="disulfide bond" evidence="15">
    <location>
        <begin position="3731"/>
        <end position="3749"/>
    </location>
</feature>
<feature type="repeat" description="LDL-receptor class B" evidence="16">
    <location>
        <begin position="846"/>
        <end position="889"/>
    </location>
</feature>
<dbReference type="InterPro" id="IPR001881">
    <property type="entry name" value="EGF-like_Ca-bd_dom"/>
</dbReference>
<feature type="disulfide bond" evidence="15">
    <location>
        <begin position="1148"/>
        <end position="1163"/>
    </location>
</feature>
<keyword evidence="11 14" id="KW-1015">Disulfide bond</keyword>
<evidence type="ECO:0000259" key="19">
    <source>
        <dbReference type="PROSITE" id="PS50026"/>
    </source>
</evidence>
<dbReference type="SMART" id="SM00179">
    <property type="entry name" value="EGF_CA"/>
    <property type="match status" value="6"/>
</dbReference>
<feature type="compositionally biased region" description="Acidic residues" evidence="17">
    <location>
        <begin position="4777"/>
        <end position="4789"/>
    </location>
</feature>
<feature type="disulfide bond" evidence="15">
    <location>
        <begin position="3884"/>
        <end position="3896"/>
    </location>
</feature>
<dbReference type="PROSITE" id="PS01209">
    <property type="entry name" value="LDLRA_1"/>
    <property type="match status" value="15"/>
</dbReference>
<dbReference type="InterPro" id="IPR026823">
    <property type="entry name" value="cEGF"/>
</dbReference>
<evidence type="ECO:0000256" key="3">
    <source>
        <dbReference type="ARBA" id="ARBA00022536"/>
    </source>
</evidence>
<keyword evidence="8" id="KW-0106">Calcium</keyword>
<dbReference type="PROSITE" id="PS01186">
    <property type="entry name" value="EGF_2"/>
    <property type="match status" value="2"/>
</dbReference>
<feature type="disulfide bond" evidence="15">
    <location>
        <begin position="2879"/>
        <end position="2894"/>
    </location>
</feature>
<reference evidence="20" key="1">
    <citation type="journal article" date="2023" name="G3 (Bethesda)">
        <title>A reference genome for the long-term kleptoplast-retaining sea slug Elysia crispata morphotype clarki.</title>
        <authorList>
            <person name="Eastman K.E."/>
            <person name="Pendleton A.L."/>
            <person name="Shaikh M.A."/>
            <person name="Suttiyut T."/>
            <person name="Ogas R."/>
            <person name="Tomko P."/>
            <person name="Gavelis G."/>
            <person name="Widhalm J.R."/>
            <person name="Wisecaver J.H."/>
        </authorList>
    </citation>
    <scope>NUCLEOTIDE SEQUENCE</scope>
    <source>
        <strain evidence="20">ECLA1</strain>
    </source>
</reference>
<feature type="transmembrane region" description="Helical" evidence="18">
    <location>
        <begin position="4718"/>
        <end position="4741"/>
    </location>
</feature>
<feature type="compositionally biased region" description="Basic residues" evidence="17">
    <location>
        <begin position="4748"/>
        <end position="4758"/>
    </location>
</feature>
<feature type="disulfide bond" evidence="15">
    <location>
        <begin position="1048"/>
        <end position="1066"/>
    </location>
</feature>
<dbReference type="Pfam" id="PF00057">
    <property type="entry name" value="Ldl_recept_a"/>
    <property type="match status" value="25"/>
</dbReference>
<sequence>MLSVKVGANNVQVGHCLAGGTSVTRWTLTRFRFLCLTSYWSGQGKESWDLGNRAGKNAIDCSDPNAFHCSDSSSDGNNHNNSISGEDVVCIPHTWVCDQDLDCPGGEDEHMDCPVVACGKDQFECVADPLVRCIPRHWECDGRKDCAHGEDEAPSKCWRTTKKGTRSRGSLVDTFRCLPNRFRCPRTRICIHMSQLCDGTVNCPLDYADEGAHCRNRACRFKKCPEKDKCRETIQGAACYCPEGLESNGTHCIDLDECKYSTFCDHSCENTQGGYNCSCVDGYVNMDGKCWIPADEKAFLVVANYINIEVFDLTEHLHRNNTRSNVPRKPLTATQEFPANRVTMLDVNVHNKTICYLDSQSDPATSKLFYKLQCVSLKKPMETWEIPIPYSLNAHSSDGKTVEQTDIKSFTRDWLSGNWYFSDMSREFIFLCAPLGRYCQPVITHGVKRPHSIAVDPTRGYLFYSSWSPQAQIGRSALDGSDLKQLTELKVVHPSALTVDLPRRHLYWADSFLDVVERMDYDGGNRIVVFKGPEVALVVGQALLENWLFVANHYNNSVVQLHTGDGSIPPQIADFKTLRPGTLKIYQLVLQPQGQDLNVCGTRSPPCEHLCFPMIKSEAADGAGGKLVAVCRCQLGYNMREGKCEKLYEENKTKVETLLLSNGQQGMVHILDPIRASDQFPPVVNLDRPSAMDCDAYGGKVYFYDSATKMLARRGIQGGEENPVEIIRKDLVCEGLAFDWVGRNLYCSNSLPGRGEIVAISLQNPRYQVTLLDSQSTGHPVSPKALALDARNGIMYWTDWSYSDNSSINWLSMDGSESGTLLSDDHLQWPNGLALVPSKNSSDGSGTLYWTDAFYDTIESISTDGQGRKKLQQFYRRQHPFGVTVIPEKDKTEDSGAVRILWAESIDGHLNQLKMPSKEVVTLRATSAPIFDVKFCSINAQPPIENHPCSVNNGGCSDICLVTVARGHVCKCANGRQSTDNGTTCTGEISHPPCHEESEYECSNGQCIDKSRLCNGHTDCEDGSDEGRDTPDSICRNHTCEAKNQFGCNNGLCIYDQFVCDGEADCEEKEDEADCPARTCKEGLRNCPNTGQCIPASWFCDGEKDCKHGEDEESENCCPNEKCNTGNCGIDQFTCKRDGRCISYEHRCDNEYDCTDQSDEMDCKIYCNPDLEFKCHNTDVCIPRAYVCDGLPNCKDGSDEKEGCKKIKCGRDEMACPEGRCLKLRFKCDGYQDCFDGSDEKNCFQNTTRAPKTCHWSQFRCDDGSKCIPAMWQCDEDFDCPDKSDEKHCAKKCEYPNFACKELPSLCLPPEKLCNDISDCPDYSDEGRLCEYDMCLNSGCEKICHTSPYGFVCSCPPNQKIKPDNKTCADINVCDTWGICSQGCSLTAHGHKCYCKSGYQLRPDGYSCKPTDPAPHYMILANRHDISRLDLNTKNHTFLNNGLKNTIGLDFHFRKGLIFWSDLIEDKIYRGQLTGSGLSSVEPIVENGMTITEGLAVDWITDHIYWVESALDQIEVSRFDGSHRGTLIAGHIDSPRAIALDPRVGTLFWTDLHKEYPRIEKCSMAGENHTRAVIFDIRNLKGGGWPNGLTVDLEQSRLYWVDASSHSVHSITYDGKDLRLVIKSHSILGHPFSVTVFEHYVFWTDWDNNTVVRANKFNGSNPKVLHETYSQPFDLQVFHPKRQPWMKNPCEDHQCSHLCLIGENLRPVCHCPHLHKLAEDKRTCIRDKVFLLFAKEDEIHGVYIDNANFNVIPSITEPFVKNATSLDYDVLEERLYWADTDRNVITSAFLNGTGITTVIDSGLSNPSAFAIDWISRNMYFSSHTDTEAKLEVAKLDGAYRKQIFKNANSKLNSIAIDPSRGIMFWSDLDSSKHKIWRANMDGQSPSVFIQGQMVKEPASLTLDLDSDRLYWVSRTVGTVYWCPILGECHPQVYSDVPSSEPPVSMTLYKTSAVPRDKVFLFYSKNRKIIKLTSGNLTTLMRGNTTGLHDMMVYDPDSRRGKTNGCSKNKGGCEQLCLPSGEKIVCACTVGYETQDGLTCKGIDRFLLYAQASKIHGVTMDGHNPVLAPISQISRATSIDYHAEQGRIYWVDADRREISRIKRDLSERETVVSQSISGAESLAVDWIGGNIYWTDQDHNTIEVSKLNGSQRFVILYQDVWRPRSIVIDPVQGYLFFVNGGSKPKIVRARMDGSERMDFVLSTAEHPLISPNGLALDKQTGDLYWCDKVIEKVSHDGVRETLLEEGLHDCTGLAIHEDNIYWADRAEKGGSVKFISKTAKGAQPQVLKENIPELKDIRVFDASYQTGSNPCQENNGGCADLCLYKGQGQTVCVCPHGKLLEDGKTCGDHTAFLMYSEVTSLISIRLDVNHDPNPPRQPIRNPDKMDKVIGLAFDHASKKIYFSDILQGNIQSVNFDGTDFRMVVADSANAEGLAFDRVHGHLYYTSYSTSSINRVVFTAQNTVSSNPLSEVVIQLGSLDHPRQIVLDPCVRRIFWTNWSDRNPSIQTATYERAGSRVIASSFSSSMLITQAESIITEKISTPNSLAIDHTTQKLYWADAKLDKIERCEFDGSNRVVILSQFPEHPFGMVVYGNFLYWTDWTLRAVLRVNKWDGSGLKEIRKNIGRQPMSIVAVAEDADDCTLNPCHNNLFGCAEICVIKAHGAAVCQCGEGKRLLSDGKRCVLSSVKDCSGEDFVCENKRQCVPFSKTCDGYPNCADASDESIRYCTTRRCPPGMFQCSGLNKIQHCLQEDSVCNGQVECSDGADEKNCPCSEGQFRCNNGECIDMIRRCDYVSDCMDHSDEMKCNTTCEGARIDGVEHTTLVPCNTTSMCIYPSWICDGNNDCFDNNDEVNCDNKKDNSSCPHGFFGCDKTKCIRQISKCDNISDCLDGTDEIGCVCEPGLFHCNGSCLPDSWKCDGHRDCKDGSDEGENCANHNCTQHQFKCPSGRCISKSFVCDGDHDCEAGEDERADNITNCAPVLCWPEEFTCLNQHCIDESAVCDGYDDCGDESDEPSTCVIHICLPQIEFKCHKGNECILKRQRCDGHPDCRDRSDEENCPEYWSGPCQNPNDFQCDNGICLEEDDLLCNGFDDCGDESDEPSICGINECALTPPVCNHKCVDKNIGYECECHQGYQMSSTDRVCVDVNECKLSSPCGQHCTNTIGSYKCSCEKGYQLQRDRHTCIANDNIEPHILVINRFYTRLISTRTPDVKFVLSRLNNGVAVDFDWEGQMIYWSELLEDKAFIKRMAFNFSEHMTYDSSWQTTSTQDAEQSMKIETLHHTTTRNPDGMAVDWIGGNLYWTDRAKYTIEVSKLNGLYRKILLRQGLEEPRAIEVFPQKGLLFYTDWGDETPHIAKMNMDGTERRHIINESIAWPNALSIDYITEKIFWGDSQLDYIGMADLDGRNVRTIVGDKKTAPHVFAITTFEDKIYWTDWELSSVMEANKISGNNIRQISGVRYRPMDVQVVHPLRQLPMKDKRGLAPCDYLSCSHLCLLRPADKNQVGAVCACPENHYLAADKRTCVSNCTSSQFLCKSGSKCIPFYWRCDGSPDCEDESDEPSTCGKYYCPAPGMFQCQNASSAYDCFPPSNICDGTRQCRDGSDERFCESYTCMEHYKKCQKGNKCIPIDDWCGDEPEPIKKCNESDGNFLCNNSRCISYLFVCDNDDDCLDGSDEPENCMTLPCREGHFKCKRTGSCIKDKWICDGDPDCGDGDNSDEDNEECHSQTCDPSYFRCNNGHCIPRRWRCDHRSDCRDDTDELNCNARHCSESEFKCYTGMCIPNSLVCNGVSDCPDNSDELTSSCDVECNEETQFKCSKFAKCIPKQWRCDGDTDCQWGSDEHNCDIQCPANEFRCNNLKCIPNQWQCDGHDDCSDNSDENATFCATYVCPPQMFKCEENKCILNNMVCDGLYDCENGEDEDPKRCGIISSCHFPNFLCREPLTCLQPHHLCNGVEECSDRSDENTTLCSTVNITAHNDCKRCEQVCDTTNNFSQCGCKKYYKLNEDGETCSLENPCDHYSTCPQHCEFNTDFEKVHCHCGKGFTRINKDGDIKQACVVIGENASLLLAASNNNLVEKSINHSNRSHNALGKKANVPGFIVAMDTDINAGFTFFVNNTDTHYALMKLDKSPSRSPGTRRKRAAGKSSIETLHLQNIPLFAMAGLAVDWVANRIYLLDATSSAIHVYNYQAKRGKVVVRDIVGTPQRVAVDPLAGYIFWSSTGYESRIERSDLDGSNRMNLPIEHLAWPNGVALDTIRGLIYWADTKKSTIEVAKYDGSHHEVVYTFPSTHDPPNALELSGHHLFVLTHQESQILMLSKMGEDDIPDEKKMQSLVIAYSEFSKDINVVQQSKQSKAKSNCTLGVCDTTQICFNKPHTKEGFICMCPDGASLLDGKCNYVKPPTCDKDFCLNDGTCNISRGLPKCSCLPNFHGERCEIHSCGKEFCHNNGRCVHSREGAKSEFVCICMPGFIGDRCEQLQPEEEWCPAHCKNGGDCQRENSGYITCKCKPGFTGDRCHHCTDLHCDNGGTCYKDSNGQSKCDCPASLNPSTSCRTVLRCPSLCLNKANNIPEGCDCGCLPSYLTKRCSSCSTYCKNKTPCSMKNGRPVCDCGSYFTGSRCETCKCEPKGSCLHRSNGETVCSCRDQTFGKFCEFSCAEACGRHGHCTECTLNFTTHTGACMPGKCVCKDGYSGNLCESKLNSSGMASTSHVKTPDISSSENGTASIAIAVCTAIVVIFLIVVVIVGLVLRRRKRRQSQYGHKRMDKRRGGNMNVTNPVYMKRDIDDDDDDEEEDDELNPFRESGEGGHDGRVILPRNSEDNNFGNPMFEAYSSNSTQRLLDKEVNGGSMNGTATGDVDEENHNMFDTLEVEYSSPRANKGTKSRGKKKSQSSRTSVA</sequence>
<feature type="disulfide bond" evidence="15">
    <location>
        <begin position="3770"/>
        <end position="3788"/>
    </location>
</feature>
<dbReference type="PRINTS" id="PR00261">
    <property type="entry name" value="LDLRECEPTOR"/>
</dbReference>
<feature type="disulfide bond" evidence="15">
    <location>
        <begin position="2935"/>
        <end position="2947"/>
    </location>
</feature>
<dbReference type="GO" id="GO:0043235">
    <property type="term" value="C:receptor complex"/>
    <property type="evidence" value="ECO:0007669"/>
    <property type="project" value="TreeGrafter"/>
</dbReference>
<dbReference type="SUPFAM" id="SSF57196">
    <property type="entry name" value="EGF/Laminin"/>
    <property type="match status" value="6"/>
</dbReference>
<dbReference type="Pfam" id="PF00058">
    <property type="entry name" value="Ldl_recept_b"/>
    <property type="match status" value="7"/>
</dbReference>
<feature type="disulfide bond" evidence="15">
    <location>
        <begin position="2788"/>
        <end position="2803"/>
    </location>
</feature>
<evidence type="ECO:0000256" key="2">
    <source>
        <dbReference type="ARBA" id="ARBA00022475"/>
    </source>
</evidence>
<dbReference type="GO" id="GO:0005886">
    <property type="term" value="C:plasma membrane"/>
    <property type="evidence" value="ECO:0007669"/>
    <property type="project" value="UniProtKB-SubCell"/>
</dbReference>
<feature type="repeat" description="LDL-receptor class B" evidence="16">
    <location>
        <begin position="3337"/>
        <end position="3381"/>
    </location>
</feature>
<dbReference type="InterPro" id="IPR009030">
    <property type="entry name" value="Growth_fac_rcpt_cys_sf"/>
</dbReference>
<accession>A0AAE0Z2S1</accession>
<comment type="caution">
    <text evidence="20">The sequence shown here is derived from an EMBL/GenBank/DDBJ whole genome shotgun (WGS) entry which is preliminary data.</text>
</comment>
<comment type="caution">
    <text evidence="14">Lacks conserved residue(s) required for the propagation of feature annotation.</text>
</comment>
<feature type="disulfide bond" evidence="15">
    <location>
        <begin position="1228"/>
        <end position="1243"/>
    </location>
</feature>
<dbReference type="PROSITE" id="PS50068">
    <property type="entry name" value="LDLRA_2"/>
    <property type="match status" value="31"/>
</dbReference>
<feature type="disulfide bond" evidence="15">
    <location>
        <begin position="3891"/>
        <end position="3909"/>
    </location>
</feature>
<feature type="repeat" description="LDL-receptor class B" evidence="16">
    <location>
        <begin position="2550"/>
        <end position="2592"/>
    </location>
</feature>
<dbReference type="Gene3D" id="2.120.10.30">
    <property type="entry name" value="TolB, C-terminal domain"/>
    <property type="match status" value="8"/>
</dbReference>
<dbReference type="Proteomes" id="UP001283361">
    <property type="component" value="Unassembled WGS sequence"/>
</dbReference>
<evidence type="ECO:0000256" key="1">
    <source>
        <dbReference type="ARBA" id="ARBA00004251"/>
    </source>
</evidence>
<dbReference type="SMART" id="SM00135">
    <property type="entry name" value="LY"/>
    <property type="match status" value="33"/>
</dbReference>
<feature type="domain" description="EGF-like" evidence="19">
    <location>
        <begin position="3142"/>
        <end position="3181"/>
    </location>
</feature>
<keyword evidence="9 18" id="KW-1133">Transmembrane helix</keyword>
<feature type="repeat" description="LDL-receptor class B" evidence="16">
    <location>
        <begin position="1502"/>
        <end position="1544"/>
    </location>
</feature>
<evidence type="ECO:0000256" key="5">
    <source>
        <dbReference type="ARBA" id="ARBA00022692"/>
    </source>
</evidence>
<feature type="disulfide bond" evidence="15">
    <location>
        <begin position="3724"/>
        <end position="3736"/>
    </location>
</feature>
<feature type="disulfide bond" evidence="15">
    <location>
        <begin position="1060"/>
        <end position="1075"/>
    </location>
</feature>
<evidence type="ECO:0000313" key="20">
    <source>
        <dbReference type="EMBL" id="KAK3761718.1"/>
    </source>
</evidence>
<feature type="disulfide bond" evidence="15">
    <location>
        <begin position="1216"/>
        <end position="1234"/>
    </location>
</feature>
<feature type="disulfide bond" evidence="14">
    <location>
        <begin position="3146"/>
        <end position="3156"/>
    </location>
</feature>
<evidence type="ECO:0000256" key="17">
    <source>
        <dbReference type="SAM" id="MobiDB-lite"/>
    </source>
</evidence>
<dbReference type="InterPro" id="IPR000033">
    <property type="entry name" value="LDLR_classB_rpt"/>
</dbReference>
<feature type="disulfide bond" evidence="15">
    <location>
        <begin position="2942"/>
        <end position="2960"/>
    </location>
</feature>
<feature type="disulfide bond" evidence="15">
    <location>
        <begin position="3824"/>
        <end position="3839"/>
    </location>
</feature>
<feature type="repeat" description="LDL-receptor class B" evidence="16">
    <location>
        <begin position="793"/>
        <end position="839"/>
    </location>
</feature>
<evidence type="ECO:0000256" key="10">
    <source>
        <dbReference type="ARBA" id="ARBA00023136"/>
    </source>
</evidence>
<feature type="disulfide bond" evidence="15">
    <location>
        <begin position="2979"/>
        <end position="2991"/>
    </location>
</feature>
<evidence type="ECO:0000256" key="7">
    <source>
        <dbReference type="ARBA" id="ARBA00022737"/>
    </source>
</evidence>
<feature type="disulfide bond" evidence="14">
    <location>
        <begin position="4459"/>
        <end position="4468"/>
    </location>
</feature>
<evidence type="ECO:0000256" key="18">
    <source>
        <dbReference type="SAM" id="Phobius"/>
    </source>
</evidence>
<dbReference type="InterPro" id="IPR018097">
    <property type="entry name" value="EGF_Ca-bd_CS"/>
</dbReference>
<evidence type="ECO:0000256" key="13">
    <source>
        <dbReference type="ARBA" id="ARBA00023180"/>
    </source>
</evidence>
<keyword evidence="12" id="KW-0675">Receptor</keyword>
<dbReference type="Pfam" id="PF12662">
    <property type="entry name" value="cEGF"/>
    <property type="match status" value="1"/>
</dbReference>
<evidence type="ECO:0000256" key="6">
    <source>
        <dbReference type="ARBA" id="ARBA00022729"/>
    </source>
</evidence>
<dbReference type="Gene3D" id="2.10.25.10">
    <property type="entry name" value="Laminin"/>
    <property type="match status" value="11"/>
</dbReference>
<dbReference type="PROSITE" id="PS01187">
    <property type="entry name" value="EGF_CA"/>
    <property type="match status" value="2"/>
</dbReference>
<feature type="disulfide bond" evidence="15">
    <location>
        <begin position="2776"/>
        <end position="2794"/>
    </location>
</feature>
<dbReference type="SUPFAM" id="SSF57184">
    <property type="entry name" value="Growth factor receptor domain"/>
    <property type="match status" value="3"/>
</dbReference>
<feature type="repeat" description="LDL-receptor class B" evidence="16">
    <location>
        <begin position="4252"/>
        <end position="4296"/>
    </location>
</feature>
<feature type="disulfide bond" evidence="15">
    <location>
        <begin position="2986"/>
        <end position="3004"/>
    </location>
</feature>
<feature type="repeat" description="LDL-receptor class B" evidence="16">
    <location>
        <begin position="2128"/>
        <end position="2170"/>
    </location>
</feature>
<feature type="region of interest" description="Disordered" evidence="17">
    <location>
        <begin position="4834"/>
        <end position="4889"/>
    </location>
</feature>
<keyword evidence="13" id="KW-0325">Glycoprotein</keyword>
<keyword evidence="7" id="KW-0677">Repeat</keyword>
<evidence type="ECO:0000313" key="21">
    <source>
        <dbReference type="Proteomes" id="UP001283361"/>
    </source>
</evidence>
<dbReference type="FunFam" id="2.10.25.10:FF:000009">
    <property type="entry name" value="Low-density lipoprotein receptor isoform 1"/>
    <property type="match status" value="1"/>
</dbReference>
<feature type="repeat" description="LDL-receptor class B" evidence="16">
    <location>
        <begin position="1456"/>
        <end position="1501"/>
    </location>
</feature>
<feature type="disulfide bond" evidence="15">
    <location>
        <begin position="2860"/>
        <end position="2872"/>
    </location>
</feature>
<feature type="disulfide bond" evidence="15">
    <location>
        <begin position="1209"/>
        <end position="1221"/>
    </location>
</feature>
<dbReference type="InterPro" id="IPR023415">
    <property type="entry name" value="LDLR_class-A_CS"/>
</dbReference>
<feature type="disulfide bond" evidence="15">
    <location>
        <begin position="3040"/>
        <end position="3055"/>
    </location>
</feature>
<comment type="subcellular location">
    <subcellularLocation>
        <location evidence="1">Cell membrane</location>
        <topology evidence="1">Single-pass type I membrane protein</topology>
    </subcellularLocation>
</comment>
<evidence type="ECO:0000256" key="9">
    <source>
        <dbReference type="ARBA" id="ARBA00022989"/>
    </source>
</evidence>
<feature type="disulfide bond" evidence="15">
    <location>
        <begin position="2836"/>
        <end position="2851"/>
    </location>
</feature>
<evidence type="ECO:0000256" key="16">
    <source>
        <dbReference type="PROSITE-ProRule" id="PRU00461"/>
    </source>
</evidence>
<keyword evidence="4" id="KW-0254">Endocytosis</keyword>
<dbReference type="PROSITE" id="PS00010">
    <property type="entry name" value="ASX_HYDROXYL"/>
    <property type="match status" value="1"/>
</dbReference>
<feature type="disulfide bond" evidence="14">
    <location>
        <begin position="4500"/>
        <end position="4509"/>
    </location>
</feature>
<feature type="disulfide bond" evidence="15">
    <location>
        <begin position="2769"/>
        <end position="2781"/>
    </location>
</feature>
<proteinExistence type="predicted"/>
<keyword evidence="5 18" id="KW-0812">Transmembrane</keyword>
<feature type="disulfide bond" evidence="15">
    <location>
        <begin position="3647"/>
        <end position="3665"/>
    </location>
</feature>
<keyword evidence="10 18" id="KW-0472">Membrane</keyword>
<feature type="domain" description="EGF-like" evidence="19">
    <location>
        <begin position="4429"/>
        <end position="4469"/>
    </location>
</feature>
<dbReference type="PROSITE" id="PS51120">
    <property type="entry name" value="LDLRB"/>
    <property type="match status" value="15"/>
</dbReference>